<sequence>MRFHRRIIQETLRLQPGCSQSTRCRSLPHVATTAVLSSSSHLLQHRPLATEPFYGSPRPPKQALSIDNPLDRWQLLLKNAATALRDPTRADAVAAVGELTGTTALKHLQSVLREHPEGRRILAERPLVQKSNIPYERLLQQAQSAKDQNIDKNAAALTFGQAYGLFLLQHGFDPDERDEIRFMPKASADDDELAYLLLRYRQSHDFFHALTGLPPTVLGELALKWLELIQTGLPLAAFAATIGSIVTLSATEQRLLTQHYLPWALRVGRQMPFGSLLTVYYEEEWDTPLEELQARLKIEPAPILEEMEK</sequence>
<evidence type="ECO:0000256" key="4">
    <source>
        <dbReference type="ARBA" id="ARBA00023136"/>
    </source>
</evidence>
<keyword evidence="5 6" id="KW-0456">Lyase</keyword>
<feature type="binding site" evidence="6">
    <location>
        <position position="204"/>
    </location>
    <ligand>
        <name>Zn(2+)</name>
        <dbReference type="ChEBI" id="CHEBI:29105"/>
    </ligand>
</feature>
<comment type="function">
    <text evidence="6">Lyase that catalyzes the C1-decarboxylation of 4-hydroxy-3-methoxy-5-(all-trans-polyprenyl)benzoic acid into 2-methoxy-6-(all-trans-polyprenyl)phenol during ubiquinone biosynthesis.</text>
</comment>
<comment type="cofactor">
    <cofactor evidence="6">
        <name>Zn(2+)</name>
        <dbReference type="ChEBI" id="CHEBI:29105"/>
    </cofactor>
</comment>
<keyword evidence="3 6" id="KW-0496">Mitochondrion</keyword>
<feature type="binding site" evidence="6">
    <location>
        <position position="208"/>
    </location>
    <ligand>
        <name>Zn(2+)</name>
        <dbReference type="ChEBI" id="CHEBI:29105"/>
    </ligand>
</feature>
<accession>A0A7S3L9K6</accession>
<keyword evidence="1 6" id="KW-0831">Ubiquinone biosynthesis</keyword>
<dbReference type="GO" id="GO:0120539">
    <property type="term" value="F:4-hydroxy-3-methoxy-5-polyprenylbenzoate decarboxylase activity"/>
    <property type="evidence" value="ECO:0007669"/>
    <property type="project" value="UniProtKB-EC"/>
</dbReference>
<evidence type="ECO:0000313" key="7">
    <source>
        <dbReference type="EMBL" id="CAE0411893.1"/>
    </source>
</evidence>
<comment type="subunit">
    <text evidence="6">Component of a multi-subunit COQ enzyme complex.</text>
</comment>
<feature type="binding site" evidence="6">
    <location>
        <position position="220"/>
    </location>
    <ligand>
        <name>Zn(2+)</name>
        <dbReference type="ChEBI" id="CHEBI:29105"/>
    </ligand>
</feature>
<proteinExistence type="inferred from homology"/>
<keyword evidence="2 6" id="KW-0999">Mitochondrion inner membrane</keyword>
<dbReference type="UniPathway" id="UPA00232"/>
<gene>
    <name evidence="7" type="ORF">ACOF00016_LOCUS9178</name>
</gene>
<organism evidence="7">
    <name type="scientific">Amphora coffeiformis</name>
    <dbReference type="NCBI Taxonomy" id="265554"/>
    <lineage>
        <taxon>Eukaryota</taxon>
        <taxon>Sar</taxon>
        <taxon>Stramenopiles</taxon>
        <taxon>Ochrophyta</taxon>
        <taxon>Bacillariophyta</taxon>
        <taxon>Bacillariophyceae</taxon>
        <taxon>Bacillariophycidae</taxon>
        <taxon>Thalassiophysales</taxon>
        <taxon>Catenulaceae</taxon>
        <taxon>Amphora</taxon>
    </lineage>
</organism>
<feature type="binding site" evidence="6">
    <location>
        <position position="205"/>
    </location>
    <ligand>
        <name>Zn(2+)</name>
        <dbReference type="ChEBI" id="CHEBI:29105"/>
    </ligand>
</feature>
<evidence type="ECO:0000256" key="3">
    <source>
        <dbReference type="ARBA" id="ARBA00023128"/>
    </source>
</evidence>
<evidence type="ECO:0000256" key="2">
    <source>
        <dbReference type="ARBA" id="ARBA00022792"/>
    </source>
</evidence>
<dbReference type="AlphaFoldDB" id="A0A7S3L9K6"/>
<keyword evidence="6" id="KW-0862">Zinc</keyword>
<evidence type="ECO:0000256" key="6">
    <source>
        <dbReference type="HAMAP-Rule" id="MF_03111"/>
    </source>
</evidence>
<name>A0A7S3L9K6_9STRA</name>
<dbReference type="InterPro" id="IPR027540">
    <property type="entry name" value="Coq4_euk"/>
</dbReference>
<dbReference type="GO" id="GO:0008270">
    <property type="term" value="F:zinc ion binding"/>
    <property type="evidence" value="ECO:0007669"/>
    <property type="project" value="UniProtKB-UniRule"/>
</dbReference>
<evidence type="ECO:0000256" key="1">
    <source>
        <dbReference type="ARBA" id="ARBA00022688"/>
    </source>
</evidence>
<keyword evidence="6" id="KW-0479">Metal-binding</keyword>
<dbReference type="Pfam" id="PF05019">
    <property type="entry name" value="Coq4"/>
    <property type="match status" value="1"/>
</dbReference>
<dbReference type="GO" id="GO:0031314">
    <property type="term" value="C:extrinsic component of mitochondrial inner membrane"/>
    <property type="evidence" value="ECO:0007669"/>
    <property type="project" value="UniProtKB-UniRule"/>
</dbReference>
<evidence type="ECO:0000256" key="5">
    <source>
        <dbReference type="ARBA" id="ARBA00023239"/>
    </source>
</evidence>
<comment type="pathway">
    <text evidence="6">Cofactor biosynthesis; ubiquinone biosynthesis.</text>
</comment>
<dbReference type="EMBL" id="HBIM01011050">
    <property type="protein sequence ID" value="CAE0411893.1"/>
    <property type="molecule type" value="Transcribed_RNA"/>
</dbReference>
<protein>
    <recommendedName>
        <fullName evidence="6">Ubiquinone biosynthesis protein COQ4 homolog, mitochondrial</fullName>
    </recommendedName>
    <alternativeName>
        <fullName evidence="6">4-hydroxy-3-methoxy-5-polyprenylbenzoate decarboxylase</fullName>
        <ecNumber evidence="6">4.1.1.130</ecNumber>
    </alternativeName>
    <alternativeName>
        <fullName evidence="6">Coenzyme Q biosynthesis protein 4 homolog</fullName>
    </alternativeName>
</protein>
<reference evidence="7" key="1">
    <citation type="submission" date="2021-01" db="EMBL/GenBank/DDBJ databases">
        <authorList>
            <person name="Corre E."/>
            <person name="Pelletier E."/>
            <person name="Niang G."/>
            <person name="Scheremetjew M."/>
            <person name="Finn R."/>
            <person name="Kale V."/>
            <person name="Holt S."/>
            <person name="Cochrane G."/>
            <person name="Meng A."/>
            <person name="Brown T."/>
            <person name="Cohen L."/>
        </authorList>
    </citation>
    <scope>NUCLEOTIDE SEQUENCE</scope>
    <source>
        <strain evidence="7">CCMP127</strain>
    </source>
</reference>
<dbReference type="InterPro" id="IPR007715">
    <property type="entry name" value="Coq4"/>
</dbReference>
<dbReference type="EC" id="4.1.1.130" evidence="6"/>
<dbReference type="PANTHER" id="PTHR12922:SF7">
    <property type="entry name" value="UBIQUINONE BIOSYNTHESIS PROTEIN COQ4 HOMOLOG, MITOCHONDRIAL"/>
    <property type="match status" value="1"/>
</dbReference>
<comment type="subcellular location">
    <subcellularLocation>
        <location evidence="6">Mitochondrion inner membrane</location>
        <topology evidence="6">Peripheral membrane protein</topology>
        <orientation evidence="6">Matrix side</orientation>
    </subcellularLocation>
</comment>
<dbReference type="PANTHER" id="PTHR12922">
    <property type="entry name" value="UBIQUINONE BIOSYNTHESIS PROTEIN"/>
    <property type="match status" value="1"/>
</dbReference>
<comment type="similarity">
    <text evidence="6">Belongs to the COQ4 family.</text>
</comment>
<dbReference type="HAMAP" id="MF_03111">
    <property type="entry name" value="Coq4"/>
    <property type="match status" value="1"/>
</dbReference>
<comment type="catalytic activity">
    <reaction evidence="6">
        <text>a 4-hydroxy-3-methoxy-5-(all-trans-polyprenyl)benzoate + H(+) = a 2-methoxy-6-(all-trans-polyprenyl)phenol + CO2</text>
        <dbReference type="Rhea" id="RHEA:81179"/>
        <dbReference type="Rhea" id="RHEA-COMP:9551"/>
        <dbReference type="Rhea" id="RHEA-COMP:10931"/>
        <dbReference type="ChEBI" id="CHEBI:15378"/>
        <dbReference type="ChEBI" id="CHEBI:16526"/>
        <dbReference type="ChEBI" id="CHEBI:62731"/>
        <dbReference type="ChEBI" id="CHEBI:84443"/>
        <dbReference type="EC" id="4.1.1.130"/>
    </reaction>
</comment>
<keyword evidence="4 6" id="KW-0472">Membrane</keyword>